<dbReference type="Pfam" id="PF12705">
    <property type="entry name" value="PDDEXK_1"/>
    <property type="match status" value="1"/>
</dbReference>
<dbReference type="Gene3D" id="3.40.50.300">
    <property type="entry name" value="P-loop containing nucleotide triphosphate hydrolases"/>
    <property type="match status" value="3"/>
</dbReference>
<evidence type="ECO:0000256" key="16">
    <source>
        <dbReference type="SAM" id="MobiDB-lite"/>
    </source>
</evidence>
<keyword evidence="7" id="KW-0269">Exonuclease</keyword>
<feature type="region of interest" description="Disordered" evidence="16">
    <location>
        <begin position="338"/>
        <end position="472"/>
    </location>
</feature>
<dbReference type="InterPro" id="IPR014017">
    <property type="entry name" value="DNA_helicase_UvrD-like_C"/>
</dbReference>
<gene>
    <name evidence="19" type="ORF">SAMN05216207_100577</name>
</gene>
<evidence type="ECO:0000256" key="12">
    <source>
        <dbReference type="ARBA" id="ARBA00034617"/>
    </source>
</evidence>
<protein>
    <recommendedName>
        <fullName evidence="13">DNA 3'-5' helicase</fullName>
        <ecNumber evidence="13">5.6.2.4</ecNumber>
    </recommendedName>
</protein>
<evidence type="ECO:0000256" key="4">
    <source>
        <dbReference type="ARBA" id="ARBA00022763"/>
    </source>
</evidence>
<evidence type="ECO:0000256" key="14">
    <source>
        <dbReference type="ARBA" id="ARBA00048988"/>
    </source>
</evidence>
<feature type="compositionally biased region" description="Gly residues" evidence="16">
    <location>
        <begin position="378"/>
        <end position="397"/>
    </location>
</feature>
<keyword evidence="4" id="KW-0227">DNA damage</keyword>
<evidence type="ECO:0000313" key="20">
    <source>
        <dbReference type="Proteomes" id="UP000199614"/>
    </source>
</evidence>
<dbReference type="SUPFAM" id="SSF52540">
    <property type="entry name" value="P-loop containing nucleoside triphosphate hydrolases"/>
    <property type="match status" value="1"/>
</dbReference>
<feature type="binding site" evidence="15">
    <location>
        <begin position="45"/>
        <end position="52"/>
    </location>
    <ligand>
        <name>ATP</name>
        <dbReference type="ChEBI" id="CHEBI:30616"/>
    </ligand>
</feature>
<dbReference type="EMBL" id="FOUY01000005">
    <property type="protein sequence ID" value="SFM94227.1"/>
    <property type="molecule type" value="Genomic_DNA"/>
</dbReference>
<evidence type="ECO:0000256" key="8">
    <source>
        <dbReference type="ARBA" id="ARBA00022840"/>
    </source>
</evidence>
<dbReference type="GO" id="GO:0003677">
    <property type="term" value="F:DNA binding"/>
    <property type="evidence" value="ECO:0007669"/>
    <property type="project" value="UniProtKB-KW"/>
</dbReference>
<evidence type="ECO:0000256" key="7">
    <source>
        <dbReference type="ARBA" id="ARBA00022839"/>
    </source>
</evidence>
<dbReference type="Gene3D" id="1.10.486.10">
    <property type="entry name" value="PCRA, domain 4"/>
    <property type="match status" value="1"/>
</dbReference>
<feature type="compositionally biased region" description="Pro residues" evidence="16">
    <location>
        <begin position="1063"/>
        <end position="1079"/>
    </location>
</feature>
<dbReference type="InterPro" id="IPR014016">
    <property type="entry name" value="UvrD-like_ATP-bd"/>
</dbReference>
<dbReference type="GO" id="GO:0000725">
    <property type="term" value="P:recombinational repair"/>
    <property type="evidence" value="ECO:0007669"/>
    <property type="project" value="TreeGrafter"/>
</dbReference>
<evidence type="ECO:0000256" key="9">
    <source>
        <dbReference type="ARBA" id="ARBA00023125"/>
    </source>
</evidence>
<sequence length="1241" mass="130188">MPRSTAEQASPRLVRAEPPVVLPREWSGAAARVLEHDRGPLRVLGGPGTGKTSLLLDAVVRRVRAGAAPGSVLLLVGSRRAAEELRGRLTTLLTAGGGDLAGDFGARTTRELLVRTVHSYAFGVLRLHAARHEDPPPRLLASAEQDVVVRELLAGEIENWNGSVPGSAWPERLDPALGLPGFAAELRELLLRAAERGLGPEELFELGERYDRAEWMAAARFFRTYEEVTLLRGAAGRGAPQATAPALDSAELVAAALDALAADTGLRDQERQRVRHLLVDDAQDLDPQQMELVATLAAEAESTLLAGDPDQAVLTFRGADPQGLNAIDAPTELLTVDHRQSSGVRRAGLRLAEKLPGAGRTRTRRAPGDDGPGDDGPGDGAPGGGVPGDSAPGGGVSEDGAPGDNVDGPGADGPDGPDDAATSGTAGTGDGSAPARMPGLSDAAPEPAAPNGSGTPIGSGTPPAPASPGAGEAVQVRVFGSPSAEAGWIADRLRRAHLVDGVPWSEMAVLSRSARRTLPALRRALAAAGVPIAAPPDEVPLPHQPAVAPLLLVLRAAWRPSSIDADLAGSLLTSPLGGGDPMRMRRLRRGLLRLHAAAGNDVRTFDDEDPGPGEQDPAAASSDPLLVELMREAVEGRPDPLAMLSPAEGAPMRDISRLLDSAARSIAAGDSVEETLWRVWRRTGLARRWSEASARGGPGGAAADRDLDAVLALFDAAARYTDRLPGADVGGFLEYLADQQLPGETLAPQAPRGGAVELLTAHGARGREWTVVAVPGVQEGSWPDLRLRGSLLGHEQLVDLVAGIAEPDAVLSSVVSRTAPLLAEERRLFYVACTRARSTLLVSAVQGEDEQPSRFLDELDPRPADAAEARPVHRPERSLVMAELVGELRRAVTAPDHGDPARAARRRRAATQLARLAADGVPGAHPDDWYGLAELSDHAPLRADGELVPISPSDVETIAGCPLRWVLSRHGGDETGALSAVTGSLVHALVQARAAGADPAELEEALRSAWKRLDTGAPWFGRRELSRVREMLAAFDDWVRRSRAEGLDLVAVEQPVQLDLDGDPPPEPPGVEGEPPPEIEPLVPDDAGGAGGGAARAARRVRLRGRVDRLERDDQGRPVVVDVKTGKTATSARATAEHHQLAVYQLAASLGAFDDLVGAGIEPGGARLLFLADRKASGEAKEPRQTPLRPEEMGHWRDVLMRCAEDSAGAVFVARAGPDCDRCPVRTSCPAVETGRTVVDG</sequence>
<evidence type="ECO:0000256" key="6">
    <source>
        <dbReference type="ARBA" id="ARBA00022806"/>
    </source>
</evidence>
<reference evidence="19 20" key="1">
    <citation type="submission" date="2016-10" db="EMBL/GenBank/DDBJ databases">
        <authorList>
            <person name="de Groot N.N."/>
        </authorList>
    </citation>
    <scope>NUCLEOTIDE SEQUENCE [LARGE SCALE GENOMIC DNA]</scope>
    <source>
        <strain evidence="19 20">CGMCC 4.1877</strain>
    </source>
</reference>
<evidence type="ECO:0000256" key="11">
    <source>
        <dbReference type="ARBA" id="ARBA00023235"/>
    </source>
</evidence>
<keyword evidence="20" id="KW-1185">Reference proteome</keyword>
<dbReference type="EC" id="5.6.2.4" evidence="13"/>
<keyword evidence="8 15" id="KW-0067">ATP-binding</keyword>
<dbReference type="Gene3D" id="3.90.320.10">
    <property type="match status" value="1"/>
</dbReference>
<dbReference type="PANTHER" id="PTHR11070:SF59">
    <property type="entry name" value="DNA 3'-5' HELICASE"/>
    <property type="match status" value="1"/>
</dbReference>
<feature type="region of interest" description="Disordered" evidence="16">
    <location>
        <begin position="1058"/>
        <end position="1079"/>
    </location>
</feature>
<organism evidence="19 20">
    <name type="scientific">Pseudonocardia ammonioxydans</name>
    <dbReference type="NCBI Taxonomy" id="260086"/>
    <lineage>
        <taxon>Bacteria</taxon>
        <taxon>Bacillati</taxon>
        <taxon>Actinomycetota</taxon>
        <taxon>Actinomycetes</taxon>
        <taxon>Pseudonocardiales</taxon>
        <taxon>Pseudonocardiaceae</taxon>
        <taxon>Pseudonocardia</taxon>
    </lineage>
</organism>
<dbReference type="Gene3D" id="1.10.10.160">
    <property type="match status" value="1"/>
</dbReference>
<dbReference type="RefSeq" id="WP_245773352.1">
    <property type="nucleotide sequence ID" value="NZ_FOUY01000005.1"/>
</dbReference>
<proteinExistence type="inferred from homology"/>
<dbReference type="InterPro" id="IPR038726">
    <property type="entry name" value="PDDEXK_AddAB-type"/>
</dbReference>
<evidence type="ECO:0000256" key="3">
    <source>
        <dbReference type="ARBA" id="ARBA00022741"/>
    </source>
</evidence>
<evidence type="ECO:0000256" key="15">
    <source>
        <dbReference type="PROSITE-ProRule" id="PRU00560"/>
    </source>
</evidence>
<dbReference type="Pfam" id="PF13361">
    <property type="entry name" value="UvrD_C"/>
    <property type="match status" value="1"/>
</dbReference>
<accession>A0A1I4UYW4</accession>
<comment type="catalytic activity">
    <reaction evidence="14">
        <text>ATP + H2O = ADP + phosphate + H(+)</text>
        <dbReference type="Rhea" id="RHEA:13065"/>
        <dbReference type="ChEBI" id="CHEBI:15377"/>
        <dbReference type="ChEBI" id="CHEBI:15378"/>
        <dbReference type="ChEBI" id="CHEBI:30616"/>
        <dbReference type="ChEBI" id="CHEBI:43474"/>
        <dbReference type="ChEBI" id="CHEBI:456216"/>
        <dbReference type="EC" id="5.6.2.4"/>
    </reaction>
</comment>
<keyword evidence="3 15" id="KW-0547">Nucleotide-binding</keyword>
<dbReference type="PROSITE" id="PS51217">
    <property type="entry name" value="UVRD_HELICASE_CTER"/>
    <property type="match status" value="1"/>
</dbReference>
<evidence type="ECO:0000256" key="13">
    <source>
        <dbReference type="ARBA" id="ARBA00034808"/>
    </source>
</evidence>
<evidence type="ECO:0000256" key="5">
    <source>
        <dbReference type="ARBA" id="ARBA00022801"/>
    </source>
</evidence>
<evidence type="ECO:0000259" key="18">
    <source>
        <dbReference type="PROSITE" id="PS51217"/>
    </source>
</evidence>
<name>A0A1I4UYW4_PSUAM</name>
<dbReference type="Proteomes" id="UP000199614">
    <property type="component" value="Unassembled WGS sequence"/>
</dbReference>
<evidence type="ECO:0000259" key="17">
    <source>
        <dbReference type="PROSITE" id="PS51198"/>
    </source>
</evidence>
<dbReference type="GO" id="GO:0005524">
    <property type="term" value="F:ATP binding"/>
    <property type="evidence" value="ECO:0007669"/>
    <property type="project" value="UniProtKB-UniRule"/>
</dbReference>
<dbReference type="GO" id="GO:0033202">
    <property type="term" value="C:DNA helicase complex"/>
    <property type="evidence" value="ECO:0007669"/>
    <property type="project" value="TreeGrafter"/>
</dbReference>
<dbReference type="GO" id="GO:0005829">
    <property type="term" value="C:cytosol"/>
    <property type="evidence" value="ECO:0007669"/>
    <property type="project" value="TreeGrafter"/>
</dbReference>
<dbReference type="GO" id="GO:0043138">
    <property type="term" value="F:3'-5' DNA helicase activity"/>
    <property type="evidence" value="ECO:0007669"/>
    <property type="project" value="UniProtKB-EC"/>
</dbReference>
<feature type="compositionally biased region" description="Low complexity" evidence="16">
    <location>
        <begin position="399"/>
        <end position="435"/>
    </location>
</feature>
<dbReference type="GO" id="GO:0004527">
    <property type="term" value="F:exonuclease activity"/>
    <property type="evidence" value="ECO:0007669"/>
    <property type="project" value="UniProtKB-KW"/>
</dbReference>
<dbReference type="Pfam" id="PF00580">
    <property type="entry name" value="UvrD-helicase"/>
    <property type="match status" value="1"/>
</dbReference>
<keyword evidence="9" id="KW-0238">DNA-binding</keyword>
<dbReference type="PROSITE" id="PS51198">
    <property type="entry name" value="UVRD_HELICASE_ATP_BIND"/>
    <property type="match status" value="1"/>
</dbReference>
<keyword evidence="5 15" id="KW-0378">Hydrolase</keyword>
<keyword evidence="6 15" id="KW-0347">Helicase</keyword>
<dbReference type="InterPro" id="IPR013986">
    <property type="entry name" value="DExx_box_DNA_helicase_dom_sf"/>
</dbReference>
<feature type="region of interest" description="Disordered" evidence="16">
    <location>
        <begin position="602"/>
        <end position="623"/>
    </location>
</feature>
<keyword evidence="11" id="KW-0413">Isomerase</keyword>
<dbReference type="InterPro" id="IPR027417">
    <property type="entry name" value="P-loop_NTPase"/>
</dbReference>
<evidence type="ECO:0000256" key="1">
    <source>
        <dbReference type="ARBA" id="ARBA00009922"/>
    </source>
</evidence>
<evidence type="ECO:0000313" key="19">
    <source>
        <dbReference type="EMBL" id="SFM94227.1"/>
    </source>
</evidence>
<feature type="domain" description="UvrD-like helicase C-terminal" evidence="18">
    <location>
        <begin position="443"/>
        <end position="766"/>
    </location>
</feature>
<evidence type="ECO:0000256" key="2">
    <source>
        <dbReference type="ARBA" id="ARBA00022722"/>
    </source>
</evidence>
<keyword evidence="10" id="KW-0234">DNA repair</keyword>
<feature type="compositionally biased region" description="Low complexity" evidence="16">
    <location>
        <begin position="450"/>
        <end position="471"/>
    </location>
</feature>
<keyword evidence="2" id="KW-0540">Nuclease</keyword>
<comment type="similarity">
    <text evidence="1">Belongs to the helicase family. UvrD subfamily.</text>
</comment>
<dbReference type="InterPro" id="IPR011604">
    <property type="entry name" value="PDDEXK-like_dom_sf"/>
</dbReference>
<dbReference type="PANTHER" id="PTHR11070">
    <property type="entry name" value="UVRD / RECB / PCRA DNA HELICASE FAMILY MEMBER"/>
    <property type="match status" value="1"/>
</dbReference>
<comment type="catalytic activity">
    <reaction evidence="12">
        <text>Couples ATP hydrolysis with the unwinding of duplex DNA by translocating in the 3'-5' direction.</text>
        <dbReference type="EC" id="5.6.2.4"/>
    </reaction>
</comment>
<feature type="domain" description="UvrD-like helicase ATP-binding" evidence="17">
    <location>
        <begin position="24"/>
        <end position="343"/>
    </location>
</feature>
<dbReference type="InterPro" id="IPR000212">
    <property type="entry name" value="DNA_helicase_UvrD/REP"/>
</dbReference>
<evidence type="ECO:0000256" key="10">
    <source>
        <dbReference type="ARBA" id="ARBA00023204"/>
    </source>
</evidence>
<dbReference type="AlphaFoldDB" id="A0A1I4UYW4"/>
<dbReference type="STRING" id="260086.SAMN05216207_100577"/>